<evidence type="ECO:0000313" key="8">
    <source>
        <dbReference type="Proteomes" id="UP000190750"/>
    </source>
</evidence>
<feature type="domain" description="IclR-ED" evidence="6">
    <location>
        <begin position="82"/>
        <end position="268"/>
    </location>
</feature>
<dbReference type="Gene3D" id="3.30.450.40">
    <property type="match status" value="1"/>
</dbReference>
<keyword evidence="3" id="KW-0804">Transcription</keyword>
<name>A0A1T1AT08_RHOFE</name>
<dbReference type="GO" id="GO:0003700">
    <property type="term" value="F:DNA-binding transcription factor activity"/>
    <property type="evidence" value="ECO:0007669"/>
    <property type="project" value="TreeGrafter"/>
</dbReference>
<dbReference type="Pfam" id="PF01614">
    <property type="entry name" value="IclR_C"/>
    <property type="match status" value="1"/>
</dbReference>
<organism evidence="7 8">
    <name type="scientific">Rhodoferax fermentans</name>
    <dbReference type="NCBI Taxonomy" id="28066"/>
    <lineage>
        <taxon>Bacteria</taxon>
        <taxon>Pseudomonadati</taxon>
        <taxon>Pseudomonadota</taxon>
        <taxon>Betaproteobacteria</taxon>
        <taxon>Burkholderiales</taxon>
        <taxon>Comamonadaceae</taxon>
        <taxon>Rhodoferax</taxon>
    </lineage>
</organism>
<dbReference type="GO" id="GO:0003677">
    <property type="term" value="F:DNA binding"/>
    <property type="evidence" value="ECO:0007669"/>
    <property type="project" value="UniProtKB-KW"/>
</dbReference>
<feature type="compositionally biased region" description="Low complexity" evidence="4">
    <location>
        <begin position="1"/>
        <end position="11"/>
    </location>
</feature>
<gene>
    <name evidence="7" type="ORF">RF819_11220</name>
</gene>
<evidence type="ECO:0000256" key="3">
    <source>
        <dbReference type="ARBA" id="ARBA00023163"/>
    </source>
</evidence>
<dbReference type="GO" id="GO:0045892">
    <property type="term" value="P:negative regulation of DNA-templated transcription"/>
    <property type="evidence" value="ECO:0007669"/>
    <property type="project" value="TreeGrafter"/>
</dbReference>
<dbReference type="SUPFAM" id="SSF46785">
    <property type="entry name" value="Winged helix' DNA-binding domain"/>
    <property type="match status" value="1"/>
</dbReference>
<comment type="caution">
    <text evidence="7">The sequence shown here is derived from an EMBL/GenBank/DDBJ whole genome shotgun (WGS) entry which is preliminary data.</text>
</comment>
<keyword evidence="2" id="KW-0238">DNA-binding</keyword>
<dbReference type="EMBL" id="MTJN01000002">
    <property type="protein sequence ID" value="OOV07226.1"/>
    <property type="molecule type" value="Genomic_DNA"/>
</dbReference>
<dbReference type="SMART" id="SM00346">
    <property type="entry name" value="HTH_ICLR"/>
    <property type="match status" value="1"/>
</dbReference>
<keyword evidence="1" id="KW-0805">Transcription regulation</keyword>
<dbReference type="PROSITE" id="PS51077">
    <property type="entry name" value="HTH_ICLR"/>
    <property type="match status" value="1"/>
</dbReference>
<dbReference type="PANTHER" id="PTHR30136:SF35">
    <property type="entry name" value="HTH-TYPE TRANSCRIPTIONAL REGULATOR RV1719"/>
    <property type="match status" value="1"/>
</dbReference>
<dbReference type="AlphaFoldDB" id="A0A1T1AT08"/>
<proteinExistence type="predicted"/>
<evidence type="ECO:0000256" key="2">
    <source>
        <dbReference type="ARBA" id="ARBA00023125"/>
    </source>
</evidence>
<dbReference type="Pfam" id="PF09339">
    <property type="entry name" value="HTH_IclR"/>
    <property type="match status" value="1"/>
</dbReference>
<dbReference type="SUPFAM" id="SSF55781">
    <property type="entry name" value="GAF domain-like"/>
    <property type="match status" value="1"/>
</dbReference>
<dbReference type="InterPro" id="IPR050707">
    <property type="entry name" value="HTH_MetabolicPath_Reg"/>
</dbReference>
<dbReference type="InterPro" id="IPR005471">
    <property type="entry name" value="Tscrpt_reg_IclR_N"/>
</dbReference>
<feature type="domain" description="HTH iclR-type" evidence="5">
    <location>
        <begin position="22"/>
        <end position="81"/>
    </location>
</feature>
<dbReference type="STRING" id="28066.RF819_11220"/>
<keyword evidence="8" id="KW-1185">Reference proteome</keyword>
<dbReference type="Gene3D" id="1.10.10.10">
    <property type="entry name" value="Winged helix-like DNA-binding domain superfamily/Winged helix DNA-binding domain"/>
    <property type="match status" value="1"/>
</dbReference>
<evidence type="ECO:0000256" key="1">
    <source>
        <dbReference type="ARBA" id="ARBA00023015"/>
    </source>
</evidence>
<accession>A0A1T1AT08</accession>
<sequence>MNTTDTTTLQSDTKDAQKGNGTQTLLRGLALLECVAQGISDVKGIAAHLGTPRSTTHRMLNSLVAEGYLHHVPYGGYSLGFRLIYLGTKAQEQRPLGALARPFLEELAAMTGDTVHLGTQEGNRVFYLDKISGTKGLEMRSRIGNRMPLASTGVGKALMLGLPPEAWQALYDEAVAEKVAAGEPVLLSPWPQFHEDMLSYRAQGWVMDLEENEIGIRCVGAPVRDVSGEVVAAVSVASAVPYTSRERMLDLGPMVRDVAQKISETLGLGKKQS</sequence>
<dbReference type="OrthoDB" id="13103at2"/>
<dbReference type="InterPro" id="IPR036388">
    <property type="entry name" value="WH-like_DNA-bd_sf"/>
</dbReference>
<dbReference type="InterPro" id="IPR036390">
    <property type="entry name" value="WH_DNA-bd_sf"/>
</dbReference>
<dbReference type="PROSITE" id="PS51078">
    <property type="entry name" value="ICLR_ED"/>
    <property type="match status" value="1"/>
</dbReference>
<feature type="region of interest" description="Disordered" evidence="4">
    <location>
        <begin position="1"/>
        <end position="20"/>
    </location>
</feature>
<dbReference type="Proteomes" id="UP000190750">
    <property type="component" value="Unassembled WGS sequence"/>
</dbReference>
<dbReference type="PANTHER" id="PTHR30136">
    <property type="entry name" value="HELIX-TURN-HELIX TRANSCRIPTIONAL REGULATOR, ICLR FAMILY"/>
    <property type="match status" value="1"/>
</dbReference>
<evidence type="ECO:0000256" key="4">
    <source>
        <dbReference type="SAM" id="MobiDB-lite"/>
    </source>
</evidence>
<dbReference type="RefSeq" id="WP_078365058.1">
    <property type="nucleotide sequence ID" value="NZ_MTJN01000002.1"/>
</dbReference>
<protein>
    <submittedName>
        <fullName evidence="7">Transcriptional regulator</fullName>
    </submittedName>
</protein>
<dbReference type="InterPro" id="IPR014757">
    <property type="entry name" value="Tscrpt_reg_IclR_C"/>
</dbReference>
<evidence type="ECO:0000259" key="6">
    <source>
        <dbReference type="PROSITE" id="PS51078"/>
    </source>
</evidence>
<reference evidence="7 8" key="1">
    <citation type="submission" date="2017-01" db="EMBL/GenBank/DDBJ databases">
        <title>Genome sequencing of Rhodoferax fermentans JCM 7819.</title>
        <authorList>
            <person name="Kim Y.J."/>
            <person name="Farh M.E.-A."/>
            <person name="Yang D.-C."/>
        </authorList>
    </citation>
    <scope>NUCLEOTIDE SEQUENCE [LARGE SCALE GENOMIC DNA]</scope>
    <source>
        <strain evidence="7 8">JCM 7819</strain>
    </source>
</reference>
<dbReference type="InterPro" id="IPR029016">
    <property type="entry name" value="GAF-like_dom_sf"/>
</dbReference>
<evidence type="ECO:0000259" key="5">
    <source>
        <dbReference type="PROSITE" id="PS51077"/>
    </source>
</evidence>
<evidence type="ECO:0000313" key="7">
    <source>
        <dbReference type="EMBL" id="OOV07226.1"/>
    </source>
</evidence>